<dbReference type="InterPro" id="IPR036034">
    <property type="entry name" value="PDZ_sf"/>
</dbReference>
<dbReference type="SUPFAM" id="SSF50156">
    <property type="entry name" value="PDZ domain-like"/>
    <property type="match status" value="2"/>
</dbReference>
<dbReference type="InterPro" id="IPR001478">
    <property type="entry name" value="PDZ"/>
</dbReference>
<dbReference type="OMA" id="NHIASHR"/>
<evidence type="ECO:0000256" key="1">
    <source>
        <dbReference type="SAM" id="MobiDB-lite"/>
    </source>
</evidence>
<dbReference type="PROSITE" id="PS50106">
    <property type="entry name" value="PDZ"/>
    <property type="match status" value="2"/>
</dbReference>
<dbReference type="PROSITE" id="PS51257">
    <property type="entry name" value="PROKAR_LIPOPROTEIN"/>
    <property type="match status" value="1"/>
</dbReference>
<dbReference type="SMART" id="SM00228">
    <property type="entry name" value="PDZ"/>
    <property type="match status" value="2"/>
</dbReference>
<dbReference type="GO" id="GO:0042609">
    <property type="term" value="F:CD4 receptor binding"/>
    <property type="evidence" value="ECO:0007669"/>
    <property type="project" value="TreeGrafter"/>
</dbReference>
<proteinExistence type="predicted"/>
<dbReference type="GO" id="GO:0050930">
    <property type="term" value="P:induction of positive chemotaxis"/>
    <property type="evidence" value="ECO:0007669"/>
    <property type="project" value="InterPro"/>
</dbReference>
<protein>
    <submittedName>
        <fullName evidence="3">Si:dkey-92i15.4</fullName>
    </submittedName>
</protein>
<feature type="region of interest" description="Disordered" evidence="1">
    <location>
        <begin position="93"/>
        <end position="118"/>
    </location>
</feature>
<dbReference type="Ensembl" id="ENSPMAT00000003889.1">
    <property type="protein sequence ID" value="ENSPMAP00000003873.1"/>
    <property type="gene ID" value="ENSPMAG00000003560.1"/>
</dbReference>
<dbReference type="HOGENOM" id="CLU_079253_0_0_1"/>
<dbReference type="PANTHER" id="PTHR48484">
    <property type="entry name" value="PRO-INTERLEUKIN-16"/>
    <property type="match status" value="1"/>
</dbReference>
<dbReference type="Pfam" id="PF00595">
    <property type="entry name" value="PDZ"/>
    <property type="match status" value="2"/>
</dbReference>
<name>S4RF91_PETMA</name>
<evidence type="ECO:0000313" key="3">
    <source>
        <dbReference type="Ensembl" id="ENSPMAP00000003873.1"/>
    </source>
</evidence>
<evidence type="ECO:0000259" key="2">
    <source>
        <dbReference type="PROSITE" id="PS50106"/>
    </source>
</evidence>
<reference evidence="3" key="1">
    <citation type="submission" date="2025-08" db="UniProtKB">
        <authorList>
            <consortium name="Ensembl"/>
        </authorList>
    </citation>
    <scope>IDENTIFICATION</scope>
</reference>
<dbReference type="GO" id="GO:0030595">
    <property type="term" value="P:leukocyte chemotaxis"/>
    <property type="evidence" value="ECO:0007669"/>
    <property type="project" value="TreeGrafter"/>
</dbReference>
<dbReference type="CDD" id="cd06762">
    <property type="entry name" value="PDZ6_PDZD2-PDZ3_hPro-IL-16-like"/>
    <property type="match status" value="1"/>
</dbReference>
<accession>S4RF91</accession>
<organism evidence="3">
    <name type="scientific">Petromyzon marinus</name>
    <name type="common">Sea lamprey</name>
    <dbReference type="NCBI Taxonomy" id="7757"/>
    <lineage>
        <taxon>Eukaryota</taxon>
        <taxon>Metazoa</taxon>
        <taxon>Chordata</taxon>
        <taxon>Craniata</taxon>
        <taxon>Vertebrata</taxon>
        <taxon>Cyclostomata</taxon>
        <taxon>Hyperoartia</taxon>
        <taxon>Petromyzontiformes</taxon>
        <taxon>Petromyzontidae</taxon>
        <taxon>Petromyzon</taxon>
    </lineage>
</organism>
<dbReference type="InterPro" id="IPR055287">
    <property type="entry name" value="IL-16-like"/>
</dbReference>
<dbReference type="Gene3D" id="2.30.42.10">
    <property type="match status" value="2"/>
</dbReference>
<dbReference type="GO" id="GO:0005125">
    <property type="term" value="F:cytokine activity"/>
    <property type="evidence" value="ECO:0007669"/>
    <property type="project" value="InterPro"/>
</dbReference>
<dbReference type="STRING" id="7757.ENSPMAP00000003873"/>
<dbReference type="AlphaFoldDB" id="S4RF91"/>
<sequence length="226" mass="22757">MEDVRVVVLHKDEGVGLGFSVAGGCDQENAVVTIHRVFSRGVAAQEGTIHLGDRLLSINGRSLKGASHDEALYAVRQARVPRQAVVVVQKSGPGGGGGAAAVGRHADPRGDGASGSARGVAPVVSVAGETVTMELVKTGAGLGFSLEGGRGSIHGDRELTVRRVFAAGGASGVHAGDVLLSIGDRDVRGLSRFDAWNLIKALPEGATAVTLRRAGEGGDDDGGGGA</sequence>
<dbReference type="GeneTree" id="ENSGT00940000156178"/>
<dbReference type="PANTHER" id="PTHR48484:SF2">
    <property type="entry name" value="PRO-INTERLEUKIN-16"/>
    <property type="match status" value="1"/>
</dbReference>
<reference evidence="3" key="2">
    <citation type="submission" date="2025-09" db="UniProtKB">
        <authorList>
            <consortium name="Ensembl"/>
        </authorList>
    </citation>
    <scope>IDENTIFICATION</scope>
</reference>
<feature type="domain" description="PDZ" evidence="2">
    <location>
        <begin position="6"/>
        <end position="78"/>
    </location>
</feature>
<feature type="domain" description="PDZ" evidence="2">
    <location>
        <begin position="130"/>
        <end position="214"/>
    </location>
</feature>